<dbReference type="PANTHER" id="PTHR42899:SF1">
    <property type="entry name" value="SPERMATOGENESIS-ASSOCIATED PROTEIN 20"/>
    <property type="match status" value="1"/>
</dbReference>
<sequence>MSYTVQGNENRLAREKSPYLLQHKNNPVDWYPWGKEAFERAKKEDKPVFLSIGYSTCHWCHVMEKESFEDEEVAKILYDHFIAIKVDREERPDIDAVYMDVCQKTTGSGGWPLSVFITHDQKPLFAGTYFSKRSMYGRIGFVDLLTNIHTLWVENKASLLEKSDALMEHIQSTSHDHTLEINQQVVDRAYEQLKADFDVVDGGFGQAPKFPTPHNLFFLFNYYKVHGSEEALTMAEKTLDAMFKGGIYDHIGGGFSRYATDKKWLVPHFEKMLYDNALLMKAYTMGYHATKKPRYKYVVEHMFAYLKRDMMQEQGAFYSAEDADSEGVEGKFYVFSKEEILQVLGKQDGERFCQLYDATPSGNFEGNNILNLLHVGIEDILEDEEWVNGCKNKLLAYRDKRVRPHLDDKILTAWNGLMIGALAYTSRYMKDFTKDSHVLENQHKDLYLEAAIDTAAFIKEHLSKEDGGLYVRYRHGEVKHEGFLDDYAFMVWGLIELYETTFDPLYLQWATDLNQYLIRHFWDDEKGGFFLYSSDSETLITRPKEIYDGAIPSGNSVAALNLLKLSRLTGDVTLEHKAKEIVSAFAHQVNHYPRYHTFLMQTLIILMKGSRDIVVAGSLEDMESIKALIHQLHHLDKDCFTILINDGSDTLLSLNPSLKDKGVMKDKPTIYLCENHVCRAPITDIDEAMDILMNTK</sequence>
<reference evidence="2" key="1">
    <citation type="submission" date="2020-07" db="EMBL/GenBank/DDBJ databases">
        <title>Vallitalea pronyensis genome.</title>
        <authorList>
            <person name="Postec A."/>
        </authorList>
    </citation>
    <scope>NUCLEOTIDE SEQUENCE</scope>
    <source>
        <strain evidence="2">FatNI3</strain>
    </source>
</reference>
<evidence type="ECO:0000313" key="3">
    <source>
        <dbReference type="Proteomes" id="UP000683246"/>
    </source>
</evidence>
<dbReference type="KEGG" id="vpy:HZI73_21905"/>
<keyword evidence="3" id="KW-1185">Reference proteome</keyword>
<dbReference type="Proteomes" id="UP000683246">
    <property type="component" value="Chromosome"/>
</dbReference>
<dbReference type="PIRSF" id="PIRSF006402">
    <property type="entry name" value="UCP006402_thioredoxin"/>
    <property type="match status" value="1"/>
</dbReference>
<dbReference type="CDD" id="cd02955">
    <property type="entry name" value="SSP411"/>
    <property type="match status" value="1"/>
</dbReference>
<dbReference type="PANTHER" id="PTHR42899">
    <property type="entry name" value="SPERMATOGENESIS-ASSOCIATED PROTEIN 20"/>
    <property type="match status" value="1"/>
</dbReference>
<organism evidence="2 3">
    <name type="scientific">Vallitalea pronyensis</name>
    <dbReference type="NCBI Taxonomy" id="1348613"/>
    <lineage>
        <taxon>Bacteria</taxon>
        <taxon>Bacillati</taxon>
        <taxon>Bacillota</taxon>
        <taxon>Clostridia</taxon>
        <taxon>Lachnospirales</taxon>
        <taxon>Vallitaleaceae</taxon>
        <taxon>Vallitalea</taxon>
    </lineage>
</organism>
<dbReference type="InterPro" id="IPR004879">
    <property type="entry name" value="Ssp411-like_TRX"/>
</dbReference>
<dbReference type="GO" id="GO:0005975">
    <property type="term" value="P:carbohydrate metabolic process"/>
    <property type="evidence" value="ECO:0007669"/>
    <property type="project" value="InterPro"/>
</dbReference>
<dbReference type="EMBL" id="CP058649">
    <property type="protein sequence ID" value="QUI24791.1"/>
    <property type="molecule type" value="Genomic_DNA"/>
</dbReference>
<dbReference type="InterPro" id="IPR012341">
    <property type="entry name" value="6hp_glycosidase-like_sf"/>
</dbReference>
<dbReference type="AlphaFoldDB" id="A0A8J8SIN5"/>
<proteinExistence type="predicted"/>
<protein>
    <submittedName>
        <fullName evidence="2">Thioredoxin domain-containing protein</fullName>
    </submittedName>
</protein>
<gene>
    <name evidence="2" type="ORF">HZI73_21905</name>
</gene>
<dbReference type="Gene3D" id="3.40.30.10">
    <property type="entry name" value="Glutaredoxin"/>
    <property type="match status" value="1"/>
</dbReference>
<dbReference type="InterPro" id="IPR024705">
    <property type="entry name" value="Ssp411"/>
</dbReference>
<dbReference type="Pfam" id="PF03190">
    <property type="entry name" value="Thioredox_DsbH"/>
    <property type="match status" value="1"/>
</dbReference>
<evidence type="ECO:0000313" key="2">
    <source>
        <dbReference type="EMBL" id="QUI24791.1"/>
    </source>
</evidence>
<evidence type="ECO:0000259" key="1">
    <source>
        <dbReference type="Pfam" id="PF03190"/>
    </source>
</evidence>
<dbReference type="Gene3D" id="1.50.10.10">
    <property type="match status" value="2"/>
</dbReference>
<name>A0A8J8SIN5_9FIRM</name>
<dbReference type="InterPro" id="IPR036249">
    <property type="entry name" value="Thioredoxin-like_sf"/>
</dbReference>
<dbReference type="SUPFAM" id="SSF48208">
    <property type="entry name" value="Six-hairpin glycosidases"/>
    <property type="match status" value="1"/>
</dbReference>
<dbReference type="InterPro" id="IPR008928">
    <property type="entry name" value="6-hairpin_glycosidase_sf"/>
</dbReference>
<dbReference type="SUPFAM" id="SSF52833">
    <property type="entry name" value="Thioredoxin-like"/>
    <property type="match status" value="1"/>
</dbReference>
<feature type="domain" description="Spermatogenesis-associated protein 20-like TRX" evidence="1">
    <location>
        <begin position="9"/>
        <end position="170"/>
    </location>
</feature>
<dbReference type="RefSeq" id="WP_212695487.1">
    <property type="nucleotide sequence ID" value="NZ_CP058649.1"/>
</dbReference>
<accession>A0A8J8SIN5</accession>